<proteinExistence type="predicted"/>
<dbReference type="Proteomes" id="UP000887578">
    <property type="component" value="Unplaced"/>
</dbReference>
<sequence length="152" mass="17356">MCANDLRKSDGENGASFGVPVKEMDRHTHALYRAQFLLKFENGNGKIHAKIQREENFETIPVNEISYNYIVDGTARLYGNLIPSEVVADIISKNGWIKIIADLDIEDENSPAIHFPEPVDVEEEDDENDRENYLPNFDDAEHVEHIDLPDIF</sequence>
<accession>A0A914Q1R2</accession>
<reference evidence="2" key="1">
    <citation type="submission" date="2022-11" db="UniProtKB">
        <authorList>
            <consortium name="WormBaseParasite"/>
        </authorList>
    </citation>
    <scope>IDENTIFICATION</scope>
</reference>
<protein>
    <submittedName>
        <fullName evidence="2">Uncharacterized protein</fullName>
    </submittedName>
</protein>
<name>A0A914Q1R2_9BILA</name>
<evidence type="ECO:0000313" key="2">
    <source>
        <dbReference type="WBParaSite" id="PDA_v2.g25089.t1"/>
    </source>
</evidence>
<keyword evidence="1" id="KW-1185">Reference proteome</keyword>
<dbReference type="AlphaFoldDB" id="A0A914Q1R2"/>
<dbReference type="WBParaSite" id="PDA_v2.g25089.t1">
    <property type="protein sequence ID" value="PDA_v2.g25089.t1"/>
    <property type="gene ID" value="PDA_v2.g25089"/>
</dbReference>
<organism evidence="1 2">
    <name type="scientific">Panagrolaimus davidi</name>
    <dbReference type="NCBI Taxonomy" id="227884"/>
    <lineage>
        <taxon>Eukaryota</taxon>
        <taxon>Metazoa</taxon>
        <taxon>Ecdysozoa</taxon>
        <taxon>Nematoda</taxon>
        <taxon>Chromadorea</taxon>
        <taxon>Rhabditida</taxon>
        <taxon>Tylenchina</taxon>
        <taxon>Panagrolaimomorpha</taxon>
        <taxon>Panagrolaimoidea</taxon>
        <taxon>Panagrolaimidae</taxon>
        <taxon>Panagrolaimus</taxon>
    </lineage>
</organism>
<evidence type="ECO:0000313" key="1">
    <source>
        <dbReference type="Proteomes" id="UP000887578"/>
    </source>
</evidence>